<dbReference type="InterPro" id="IPR035806">
    <property type="entry name" value="GH16_GRP_C"/>
</dbReference>
<dbReference type="InterPro" id="IPR043030">
    <property type="entry name" value="BGBP_N_sf"/>
</dbReference>
<dbReference type="Pfam" id="PF15886">
    <property type="entry name" value="CBM39"/>
    <property type="match status" value="1"/>
</dbReference>
<comment type="subcellular location">
    <subcellularLocation>
        <location evidence="1">Secreted</location>
    </subcellularLocation>
</comment>
<keyword evidence="5" id="KW-0732">Signal</keyword>
<dbReference type="GO" id="GO:0005975">
    <property type="term" value="P:carbohydrate metabolic process"/>
    <property type="evidence" value="ECO:0007669"/>
    <property type="project" value="InterPro"/>
</dbReference>
<evidence type="ECO:0000313" key="11">
    <source>
        <dbReference type="EMBL" id="CAH1105314.1"/>
    </source>
</evidence>
<evidence type="ECO:0000256" key="7">
    <source>
        <dbReference type="ARBA" id="ARBA00023180"/>
    </source>
</evidence>
<gene>
    <name evidence="11" type="ORF">PSYICH_LOCUS6205</name>
</gene>
<dbReference type="Proteomes" id="UP001153636">
    <property type="component" value="Chromosome 19"/>
</dbReference>
<evidence type="ECO:0000256" key="4">
    <source>
        <dbReference type="ARBA" id="ARBA00022588"/>
    </source>
</evidence>
<keyword evidence="12" id="KW-1185">Reference proteome</keyword>
<dbReference type="GO" id="GO:0005576">
    <property type="term" value="C:extracellular region"/>
    <property type="evidence" value="ECO:0007669"/>
    <property type="project" value="UniProtKB-SubCell"/>
</dbReference>
<dbReference type="GO" id="GO:0004553">
    <property type="term" value="F:hydrolase activity, hydrolyzing O-glycosyl compounds"/>
    <property type="evidence" value="ECO:0007669"/>
    <property type="project" value="InterPro"/>
</dbReference>
<dbReference type="InterPro" id="IPR000757">
    <property type="entry name" value="Beta-glucanase-like"/>
</dbReference>
<accession>A0A9P0CNB5</accession>
<keyword evidence="6" id="KW-0391">Immunity</keyword>
<dbReference type="InterPro" id="IPR031756">
    <property type="entry name" value="BGBP_N"/>
</dbReference>
<proteinExistence type="inferred from homology"/>
<evidence type="ECO:0000259" key="9">
    <source>
        <dbReference type="PROSITE" id="PS51762"/>
    </source>
</evidence>
<keyword evidence="8" id="KW-0812">Transmembrane</keyword>
<evidence type="ECO:0000313" key="12">
    <source>
        <dbReference type="Proteomes" id="UP001153636"/>
    </source>
</evidence>
<dbReference type="GO" id="GO:0030246">
    <property type="term" value="F:carbohydrate binding"/>
    <property type="evidence" value="ECO:0007669"/>
    <property type="project" value="InterPro"/>
</dbReference>
<evidence type="ECO:0000256" key="2">
    <source>
        <dbReference type="ARBA" id="ARBA00008781"/>
    </source>
</evidence>
<keyword evidence="7" id="KW-0325">Glycoprotein</keyword>
<feature type="domain" description="GH16" evidence="9">
    <location>
        <begin position="165"/>
        <end position="475"/>
    </location>
</feature>
<dbReference type="Gene3D" id="2.60.120.200">
    <property type="match status" value="1"/>
</dbReference>
<keyword evidence="8" id="KW-1133">Transmembrane helix</keyword>
<dbReference type="EMBL" id="OV651831">
    <property type="protein sequence ID" value="CAH1105314.1"/>
    <property type="molecule type" value="Genomic_DNA"/>
</dbReference>
<evidence type="ECO:0000256" key="5">
    <source>
        <dbReference type="ARBA" id="ARBA00022729"/>
    </source>
</evidence>
<dbReference type="OrthoDB" id="4781at2759"/>
<keyword evidence="8" id="KW-0472">Membrane</keyword>
<comment type="similarity">
    <text evidence="2">Belongs to the insect beta-1,3-glucan binding protein family.</text>
</comment>
<dbReference type="AlphaFoldDB" id="A0A9P0CNB5"/>
<keyword evidence="4" id="KW-0399">Innate immunity</keyword>
<evidence type="ECO:0000256" key="1">
    <source>
        <dbReference type="ARBA" id="ARBA00004613"/>
    </source>
</evidence>
<evidence type="ECO:0000256" key="6">
    <source>
        <dbReference type="ARBA" id="ARBA00022859"/>
    </source>
</evidence>
<protein>
    <submittedName>
        <fullName evidence="11">Uncharacterized protein</fullName>
    </submittedName>
</protein>
<dbReference type="CDD" id="cd02179">
    <property type="entry name" value="GH16_beta_GRP"/>
    <property type="match status" value="1"/>
</dbReference>
<dbReference type="FunFam" id="2.60.40.2140:FF:000001">
    <property type="entry name" value="Beta-1,3-glucan-binding protein"/>
    <property type="match status" value="1"/>
</dbReference>
<dbReference type="PROSITE" id="PS51969">
    <property type="entry name" value="CBM39"/>
    <property type="match status" value="1"/>
</dbReference>
<dbReference type="SUPFAM" id="SSF49899">
    <property type="entry name" value="Concanavalin A-like lectins/glucanases"/>
    <property type="match status" value="1"/>
</dbReference>
<dbReference type="GO" id="GO:0045087">
    <property type="term" value="P:innate immune response"/>
    <property type="evidence" value="ECO:0007669"/>
    <property type="project" value="UniProtKB-KW"/>
</dbReference>
<organism evidence="11 12">
    <name type="scientific">Psylliodes chrysocephalus</name>
    <dbReference type="NCBI Taxonomy" id="3402493"/>
    <lineage>
        <taxon>Eukaryota</taxon>
        <taxon>Metazoa</taxon>
        <taxon>Ecdysozoa</taxon>
        <taxon>Arthropoda</taxon>
        <taxon>Hexapoda</taxon>
        <taxon>Insecta</taxon>
        <taxon>Pterygota</taxon>
        <taxon>Neoptera</taxon>
        <taxon>Endopterygota</taxon>
        <taxon>Coleoptera</taxon>
        <taxon>Polyphaga</taxon>
        <taxon>Cucujiformia</taxon>
        <taxon>Chrysomeloidea</taxon>
        <taxon>Chrysomelidae</taxon>
        <taxon>Galerucinae</taxon>
        <taxon>Alticini</taxon>
        <taxon>Psylliodes</taxon>
    </lineage>
</organism>
<evidence type="ECO:0000256" key="8">
    <source>
        <dbReference type="SAM" id="Phobius"/>
    </source>
</evidence>
<dbReference type="Gene3D" id="2.60.40.2140">
    <property type="entry name" value="Beta-1,3-glucan-recognition protein, N-terminal domain"/>
    <property type="match status" value="1"/>
</dbReference>
<dbReference type="PROSITE" id="PS51762">
    <property type="entry name" value="GH16_2"/>
    <property type="match status" value="1"/>
</dbReference>
<keyword evidence="3" id="KW-0964">Secreted</keyword>
<dbReference type="PANTHER" id="PTHR10963">
    <property type="entry name" value="GLYCOSYL HYDROLASE-RELATED"/>
    <property type="match status" value="1"/>
</dbReference>
<dbReference type="InterPro" id="IPR013320">
    <property type="entry name" value="ConA-like_dom_sf"/>
</dbReference>
<dbReference type="GO" id="GO:0045088">
    <property type="term" value="P:regulation of innate immune response"/>
    <property type="evidence" value="ECO:0007669"/>
    <property type="project" value="UniProtKB-ARBA"/>
</dbReference>
<dbReference type="InterPro" id="IPR050546">
    <property type="entry name" value="Glycosyl_Hydrlase_16"/>
</dbReference>
<dbReference type="Pfam" id="PF00722">
    <property type="entry name" value="Glyco_hydro_16"/>
    <property type="match status" value="1"/>
</dbReference>
<feature type="domain" description="CBM39" evidence="10">
    <location>
        <begin position="37"/>
        <end position="141"/>
    </location>
</feature>
<evidence type="ECO:0000259" key="10">
    <source>
        <dbReference type="PROSITE" id="PS51969"/>
    </source>
</evidence>
<reference evidence="11" key="1">
    <citation type="submission" date="2022-01" db="EMBL/GenBank/DDBJ databases">
        <authorList>
            <person name="King R."/>
        </authorList>
    </citation>
    <scope>NUCLEOTIDE SEQUENCE</scope>
</reference>
<feature type="transmembrane region" description="Helical" evidence="8">
    <location>
        <begin position="12"/>
        <end position="33"/>
    </location>
</feature>
<sequence>MLLFPYHSQFRLFSCFVNMFYLLSLCVINIVIVNCQYEVPDAKVKVFYPKGFTVSIPDEPGIKLFAFHGKINEEFDGREAGTFARDILKPKNGSWTFVDRFTKLKEGDILYYWTYVDYDDGQHKLGYVKDDQMFEVKDLINPNLPKIDVRYNTHTDSTNNVLFFEDFSSNRLDPNKWIIEQRFADEPDFEFVMYVNRPEVLTKEGNKLKIKPVLSENIFGGGFVNSINGYNFGDNCTSLIGSQSCRRNTGAGFILPPVASSQISTKNKFSFKYGRVEIRAKLPRGDWIYPEIYLEPLHEVYGSGNYKSGRIRIAFSPGNEQMNKILHGGIILGPNNAARDYGDKTIEDMNGYWSENFHTFVLDWQPHGITVSVDNKLYGRIDPPENGFSQLGGSLSIKNADRWRTGSKLAPFDQEMYLVLGVGVGGFNFKDSPSKPWKNGGRNSVSQFYEAKNEWYRTWGESSNLEIDYVRITST</sequence>
<name>A0A9P0CNB5_9CUCU</name>
<dbReference type="PANTHER" id="PTHR10963:SF60">
    <property type="entry name" value="GRAM-NEGATIVE BACTERIA-BINDING PROTEIN 1-RELATED"/>
    <property type="match status" value="1"/>
</dbReference>
<evidence type="ECO:0000256" key="3">
    <source>
        <dbReference type="ARBA" id="ARBA00022525"/>
    </source>
</evidence>